<dbReference type="Gene3D" id="1.10.3470.10">
    <property type="entry name" value="ABC transporter involved in vitamin B12 uptake, BtuC"/>
    <property type="match status" value="1"/>
</dbReference>
<keyword evidence="4" id="KW-1003">Cell membrane</keyword>
<dbReference type="Pfam" id="PF01032">
    <property type="entry name" value="FecCD"/>
    <property type="match status" value="1"/>
</dbReference>
<evidence type="ECO:0000256" key="2">
    <source>
        <dbReference type="ARBA" id="ARBA00007935"/>
    </source>
</evidence>
<organism evidence="9 10">
    <name type="scientific">Rubellimicrobium aerolatum</name>
    <dbReference type="NCBI Taxonomy" id="490979"/>
    <lineage>
        <taxon>Bacteria</taxon>
        <taxon>Pseudomonadati</taxon>
        <taxon>Pseudomonadota</taxon>
        <taxon>Alphaproteobacteria</taxon>
        <taxon>Rhodobacterales</taxon>
        <taxon>Roseobacteraceae</taxon>
        <taxon>Rubellimicrobium</taxon>
    </lineage>
</organism>
<dbReference type="PANTHER" id="PTHR30472">
    <property type="entry name" value="FERRIC ENTEROBACTIN TRANSPORT SYSTEM PERMEASE PROTEIN"/>
    <property type="match status" value="1"/>
</dbReference>
<keyword evidence="6 8" id="KW-1133">Transmembrane helix</keyword>
<feature type="transmembrane region" description="Helical" evidence="8">
    <location>
        <begin position="214"/>
        <end position="242"/>
    </location>
</feature>
<feature type="transmembrane region" description="Helical" evidence="8">
    <location>
        <begin position="131"/>
        <end position="153"/>
    </location>
</feature>
<keyword evidence="3" id="KW-0813">Transport</keyword>
<feature type="transmembrane region" description="Helical" evidence="8">
    <location>
        <begin position="48"/>
        <end position="67"/>
    </location>
</feature>
<evidence type="ECO:0000256" key="7">
    <source>
        <dbReference type="ARBA" id="ARBA00023136"/>
    </source>
</evidence>
<dbReference type="Proteomes" id="UP001596056">
    <property type="component" value="Unassembled WGS sequence"/>
</dbReference>
<comment type="caution">
    <text evidence="9">The sequence shown here is derived from an EMBL/GenBank/DDBJ whole genome shotgun (WGS) entry which is preliminary data.</text>
</comment>
<evidence type="ECO:0000256" key="5">
    <source>
        <dbReference type="ARBA" id="ARBA00022692"/>
    </source>
</evidence>
<reference evidence="10" key="1">
    <citation type="journal article" date="2019" name="Int. J. Syst. Evol. Microbiol.">
        <title>The Global Catalogue of Microorganisms (GCM) 10K type strain sequencing project: providing services to taxonomists for standard genome sequencing and annotation.</title>
        <authorList>
            <consortium name="The Broad Institute Genomics Platform"/>
            <consortium name="The Broad Institute Genome Sequencing Center for Infectious Disease"/>
            <person name="Wu L."/>
            <person name="Ma J."/>
        </authorList>
    </citation>
    <scope>NUCLEOTIDE SEQUENCE [LARGE SCALE GENOMIC DNA]</scope>
    <source>
        <strain evidence="10">KACC 11588</strain>
    </source>
</reference>
<dbReference type="SUPFAM" id="SSF81345">
    <property type="entry name" value="ABC transporter involved in vitamin B12 uptake, BtuC"/>
    <property type="match status" value="1"/>
</dbReference>
<evidence type="ECO:0000313" key="9">
    <source>
        <dbReference type="EMBL" id="MFC5566630.1"/>
    </source>
</evidence>
<evidence type="ECO:0000256" key="6">
    <source>
        <dbReference type="ARBA" id="ARBA00022989"/>
    </source>
</evidence>
<evidence type="ECO:0000256" key="8">
    <source>
        <dbReference type="SAM" id="Phobius"/>
    </source>
</evidence>
<dbReference type="PANTHER" id="PTHR30472:SF27">
    <property type="entry name" value="PETROBACTIN IMPORT SYSTEM PERMEASE PROTEIN YCLN"/>
    <property type="match status" value="1"/>
</dbReference>
<dbReference type="InterPro" id="IPR037294">
    <property type="entry name" value="ABC_BtuC-like"/>
</dbReference>
<feature type="transmembrane region" description="Helical" evidence="8">
    <location>
        <begin position="101"/>
        <end position="122"/>
    </location>
</feature>
<keyword evidence="7 8" id="KW-0472">Membrane</keyword>
<proteinExistence type="inferred from homology"/>
<evidence type="ECO:0000313" key="10">
    <source>
        <dbReference type="Proteomes" id="UP001596056"/>
    </source>
</evidence>
<dbReference type="InterPro" id="IPR000522">
    <property type="entry name" value="ABC_transptr_permease_BtuC"/>
</dbReference>
<sequence length="315" mass="32342">MTAGVTWGTAALLAVLAVASLLTGVIDLAPGNPGAWGVLLVSRLPRTLAVILTGASMAVAGLVMQMLVRNRYVEPTTSGTGQGAALGILLVTLFWSDAPILAQMAAASLCALLATGGLLLVVRRLPPTQPLLVPMVALVYGSVIGAVVVFIGYQLDLLQYVEVWTNGEFSGVILGRYELLWASGAVAVAAYLAADRFTIAGLGREASVSLGLDYGRVVLLGLLIVSVVSALTVATVGMIPFVGIVVPNIASRLLGDNLRATLPGVALLGATLVLACDLIGRIVRHPYEIPVGTVLGVVGAVVFLLLLHGRPGRAG</sequence>
<feature type="transmembrane region" description="Helical" evidence="8">
    <location>
        <begin position="262"/>
        <end position="280"/>
    </location>
</feature>
<protein>
    <submittedName>
        <fullName evidence="9">ABC transporter permease</fullName>
    </submittedName>
</protein>
<evidence type="ECO:0000256" key="3">
    <source>
        <dbReference type="ARBA" id="ARBA00022448"/>
    </source>
</evidence>
<comment type="subcellular location">
    <subcellularLocation>
        <location evidence="1">Cell membrane</location>
        <topology evidence="1">Multi-pass membrane protein</topology>
    </subcellularLocation>
</comment>
<keyword evidence="5 8" id="KW-0812">Transmembrane</keyword>
<keyword evidence="10" id="KW-1185">Reference proteome</keyword>
<accession>A0ABW0SCM3</accession>
<dbReference type="EMBL" id="JBHSNA010000006">
    <property type="protein sequence ID" value="MFC5566630.1"/>
    <property type="molecule type" value="Genomic_DNA"/>
</dbReference>
<evidence type="ECO:0000256" key="1">
    <source>
        <dbReference type="ARBA" id="ARBA00004651"/>
    </source>
</evidence>
<dbReference type="CDD" id="cd06550">
    <property type="entry name" value="TM_ABC_iron-siderophores_like"/>
    <property type="match status" value="1"/>
</dbReference>
<feature type="transmembrane region" description="Helical" evidence="8">
    <location>
        <begin position="173"/>
        <end position="194"/>
    </location>
</feature>
<gene>
    <name evidence="9" type="ORF">ACFPOC_09395</name>
</gene>
<feature type="transmembrane region" description="Helical" evidence="8">
    <location>
        <begin position="287"/>
        <end position="307"/>
    </location>
</feature>
<evidence type="ECO:0000256" key="4">
    <source>
        <dbReference type="ARBA" id="ARBA00022475"/>
    </source>
</evidence>
<name>A0ABW0SCM3_9RHOB</name>
<comment type="similarity">
    <text evidence="2">Belongs to the binding-protein-dependent transport system permease family. FecCD subfamily.</text>
</comment>
<feature type="transmembrane region" description="Helical" evidence="8">
    <location>
        <begin position="79"/>
        <end position="95"/>
    </location>
</feature>